<dbReference type="InterPro" id="IPR017930">
    <property type="entry name" value="Myb_dom"/>
</dbReference>
<keyword evidence="3" id="KW-0238">DNA-binding</keyword>
<accession>A0ABP0TQM2</accession>
<dbReference type="PANTHER" id="PTHR47994:SF5">
    <property type="entry name" value="F14D16.11-RELATED"/>
    <property type="match status" value="1"/>
</dbReference>
<evidence type="ECO:0000259" key="6">
    <source>
        <dbReference type="PROSITE" id="PS51294"/>
    </source>
</evidence>
<name>A0ABP0TQM2_9BRYO</name>
<protein>
    <submittedName>
        <fullName evidence="7">Uncharacterized protein</fullName>
    </submittedName>
</protein>
<comment type="subcellular location">
    <subcellularLocation>
        <location evidence="1">Nucleus</location>
    </subcellularLocation>
</comment>
<dbReference type="InterPro" id="IPR009057">
    <property type="entry name" value="Homeodomain-like_sf"/>
</dbReference>
<organism evidence="7 8">
    <name type="scientific">Sphagnum troendelagicum</name>
    <dbReference type="NCBI Taxonomy" id="128251"/>
    <lineage>
        <taxon>Eukaryota</taxon>
        <taxon>Viridiplantae</taxon>
        <taxon>Streptophyta</taxon>
        <taxon>Embryophyta</taxon>
        <taxon>Bryophyta</taxon>
        <taxon>Sphagnophytina</taxon>
        <taxon>Sphagnopsida</taxon>
        <taxon>Sphagnales</taxon>
        <taxon>Sphagnaceae</taxon>
        <taxon>Sphagnum</taxon>
    </lineage>
</organism>
<dbReference type="Proteomes" id="UP001497512">
    <property type="component" value="Chromosome 13"/>
</dbReference>
<dbReference type="PROSITE" id="PS51294">
    <property type="entry name" value="HTH_MYB"/>
    <property type="match status" value="2"/>
</dbReference>
<keyword evidence="8" id="KW-1185">Reference proteome</keyword>
<evidence type="ECO:0000256" key="3">
    <source>
        <dbReference type="ARBA" id="ARBA00023125"/>
    </source>
</evidence>
<dbReference type="PANTHER" id="PTHR47994">
    <property type="entry name" value="F14D16.11-RELATED"/>
    <property type="match status" value="1"/>
</dbReference>
<evidence type="ECO:0000313" key="7">
    <source>
        <dbReference type="EMBL" id="CAK9202602.1"/>
    </source>
</evidence>
<gene>
    <name evidence="7" type="ORF">CSSPTR1EN2_LOCUS6489</name>
</gene>
<evidence type="ECO:0000256" key="1">
    <source>
        <dbReference type="ARBA" id="ARBA00004123"/>
    </source>
</evidence>
<dbReference type="InterPro" id="IPR001005">
    <property type="entry name" value="SANT/Myb"/>
</dbReference>
<dbReference type="Pfam" id="PF00249">
    <property type="entry name" value="Myb_DNA-binding"/>
    <property type="match status" value="2"/>
</dbReference>
<feature type="domain" description="Myb-like" evidence="5">
    <location>
        <begin position="8"/>
        <end position="60"/>
    </location>
</feature>
<feature type="domain" description="HTH myb-type" evidence="6">
    <location>
        <begin position="61"/>
        <end position="115"/>
    </location>
</feature>
<evidence type="ECO:0000256" key="2">
    <source>
        <dbReference type="ARBA" id="ARBA00022737"/>
    </source>
</evidence>
<keyword evidence="2" id="KW-0677">Repeat</keyword>
<evidence type="ECO:0000259" key="5">
    <source>
        <dbReference type="PROSITE" id="PS50090"/>
    </source>
</evidence>
<keyword evidence="4" id="KW-0539">Nucleus</keyword>
<sequence>MTRLSKPSDDVRKGAWTAEEDEKLRIYVETYGTGHWRSVGKKAGLQRCGKSCRLRWTNYLRPDIRHGSFTADEEDLIVKLHATHGSRWSLIAAKMPGRTDNDIKNHWNTRLKKKLCDMGIDPKFRVHGMMGEAQWHDSEKFRSQEAESASADVVRVPHEHVSLQEPIRNSGGAALQQIATESGVMQGSSMSSLSFSGLLTSHHHHHHNNNNNNNNCASHLNVQSGYANAFSLNPSNFSSMGPGAAGLSNFANNFNVHPFNLNKFCNATSRTYLSLKCHIYNIVMQKIFKYVSFQFK</sequence>
<dbReference type="InterPro" id="IPR015495">
    <property type="entry name" value="Myb_TF_plants"/>
</dbReference>
<dbReference type="Gene3D" id="1.10.10.60">
    <property type="entry name" value="Homeodomain-like"/>
    <property type="match status" value="2"/>
</dbReference>
<feature type="domain" description="HTH myb-type" evidence="6">
    <location>
        <begin position="8"/>
        <end position="60"/>
    </location>
</feature>
<evidence type="ECO:0000313" key="8">
    <source>
        <dbReference type="Proteomes" id="UP001497512"/>
    </source>
</evidence>
<dbReference type="SMART" id="SM00717">
    <property type="entry name" value="SANT"/>
    <property type="match status" value="2"/>
</dbReference>
<dbReference type="CDD" id="cd00167">
    <property type="entry name" value="SANT"/>
    <property type="match status" value="2"/>
</dbReference>
<dbReference type="EMBL" id="OZ019905">
    <property type="protein sequence ID" value="CAK9202602.1"/>
    <property type="molecule type" value="Genomic_DNA"/>
</dbReference>
<evidence type="ECO:0000256" key="4">
    <source>
        <dbReference type="ARBA" id="ARBA00023242"/>
    </source>
</evidence>
<proteinExistence type="predicted"/>
<feature type="domain" description="Myb-like" evidence="5">
    <location>
        <begin position="61"/>
        <end position="111"/>
    </location>
</feature>
<reference evidence="7" key="1">
    <citation type="submission" date="2024-02" db="EMBL/GenBank/DDBJ databases">
        <authorList>
            <consortium name="ELIXIR-Norway"/>
            <consortium name="Elixir Norway"/>
        </authorList>
    </citation>
    <scope>NUCLEOTIDE SEQUENCE</scope>
</reference>
<dbReference type="PROSITE" id="PS50090">
    <property type="entry name" value="MYB_LIKE"/>
    <property type="match status" value="2"/>
</dbReference>
<dbReference type="SUPFAM" id="SSF46689">
    <property type="entry name" value="Homeodomain-like"/>
    <property type="match status" value="1"/>
</dbReference>